<evidence type="ECO:0000313" key="6">
    <source>
        <dbReference type="Proteomes" id="UP000682403"/>
    </source>
</evidence>
<keyword evidence="5" id="KW-0723">Serine/threonine-protein kinase</keyword>
<dbReference type="EMBL" id="JAGVRK010000001">
    <property type="protein sequence ID" value="MBS2967282.1"/>
    <property type="molecule type" value="Genomic_DNA"/>
</dbReference>
<organism evidence="5 6">
    <name type="scientific">Metabacillus flavus</name>
    <dbReference type="NCBI Taxonomy" id="2823519"/>
    <lineage>
        <taxon>Bacteria</taxon>
        <taxon>Bacillati</taxon>
        <taxon>Bacillota</taxon>
        <taxon>Bacilli</taxon>
        <taxon>Bacillales</taxon>
        <taxon>Bacillaceae</taxon>
        <taxon>Metabacillus</taxon>
    </lineage>
</organism>
<dbReference type="InterPro" id="IPR011009">
    <property type="entry name" value="Kinase-like_dom_sf"/>
</dbReference>
<feature type="compositionally biased region" description="Basic residues" evidence="2">
    <location>
        <begin position="297"/>
        <end position="313"/>
    </location>
</feature>
<feature type="region of interest" description="Disordered" evidence="2">
    <location>
        <begin position="270"/>
        <end position="319"/>
    </location>
</feature>
<proteinExistence type="predicted"/>
<dbReference type="InterPro" id="IPR000719">
    <property type="entry name" value="Prot_kinase_dom"/>
</dbReference>
<evidence type="ECO:0000313" key="5">
    <source>
        <dbReference type="EMBL" id="MBS2967282.1"/>
    </source>
</evidence>
<evidence type="ECO:0000256" key="1">
    <source>
        <dbReference type="PROSITE-ProRule" id="PRU10141"/>
    </source>
</evidence>
<reference evidence="5 6" key="1">
    <citation type="submission" date="2021-04" db="EMBL/GenBank/DDBJ databases">
        <title>Metabacillus sp. strain KIGAM252 whole genome sequence.</title>
        <authorList>
            <person name="Seo M.-J."/>
            <person name="Cho E.-S."/>
            <person name="Hwang C.Y."/>
            <person name="Yoon D.J."/>
        </authorList>
    </citation>
    <scope>NUCLEOTIDE SEQUENCE [LARGE SCALE GENOMIC DNA]</scope>
    <source>
        <strain evidence="5 6">KIGAM252</strain>
    </source>
</reference>
<dbReference type="PROSITE" id="PS50011">
    <property type="entry name" value="PROTEIN_KINASE_DOM"/>
    <property type="match status" value="1"/>
</dbReference>
<evidence type="ECO:0000256" key="3">
    <source>
        <dbReference type="SAM" id="Phobius"/>
    </source>
</evidence>
<keyword evidence="1" id="KW-0067">ATP-binding</keyword>
<comment type="caution">
    <text evidence="5">The sequence shown here is derived from an EMBL/GenBank/DDBJ whole genome shotgun (WGS) entry which is preliminary data.</text>
</comment>
<protein>
    <submittedName>
        <fullName evidence="5">Serine/threonine protein kinase</fullName>
    </submittedName>
</protein>
<keyword evidence="1" id="KW-0547">Nucleotide-binding</keyword>
<dbReference type="PANTHER" id="PTHR44167:SF31">
    <property type="entry name" value="PROTEIN CBG02007"/>
    <property type="match status" value="1"/>
</dbReference>
<gene>
    <name evidence="5" type="ORF">J9317_00430</name>
</gene>
<feature type="compositionally biased region" description="Polar residues" evidence="2">
    <location>
        <begin position="285"/>
        <end position="296"/>
    </location>
</feature>
<evidence type="ECO:0000256" key="2">
    <source>
        <dbReference type="SAM" id="MobiDB-lite"/>
    </source>
</evidence>
<dbReference type="PANTHER" id="PTHR44167">
    <property type="entry name" value="OVARIAN-SPECIFIC SERINE/THREONINE-PROTEIN KINASE LOK-RELATED"/>
    <property type="match status" value="1"/>
</dbReference>
<keyword evidence="3" id="KW-0472">Membrane</keyword>
<evidence type="ECO:0000259" key="4">
    <source>
        <dbReference type="PROSITE" id="PS50011"/>
    </source>
</evidence>
<dbReference type="SUPFAM" id="SSF56112">
    <property type="entry name" value="Protein kinase-like (PK-like)"/>
    <property type="match status" value="1"/>
</dbReference>
<dbReference type="Gene3D" id="1.10.510.10">
    <property type="entry name" value="Transferase(Phosphotransferase) domain 1"/>
    <property type="match status" value="1"/>
</dbReference>
<dbReference type="GO" id="GO:0004674">
    <property type="term" value="F:protein serine/threonine kinase activity"/>
    <property type="evidence" value="ECO:0007669"/>
    <property type="project" value="UniProtKB-KW"/>
</dbReference>
<dbReference type="Proteomes" id="UP000682403">
    <property type="component" value="Unassembled WGS sequence"/>
</dbReference>
<name>A0ABS5L975_9BACI</name>
<feature type="binding site" evidence="1">
    <location>
        <position position="54"/>
    </location>
    <ligand>
        <name>ATP</name>
        <dbReference type="ChEBI" id="CHEBI:30616"/>
    </ligand>
</feature>
<feature type="domain" description="Protein kinase" evidence="4">
    <location>
        <begin position="27"/>
        <end position="290"/>
    </location>
</feature>
<keyword evidence="3" id="KW-1133">Transmembrane helix</keyword>
<dbReference type="InterPro" id="IPR017441">
    <property type="entry name" value="Protein_kinase_ATP_BS"/>
</dbReference>
<accession>A0ABS5L975</accession>
<dbReference type="Pfam" id="PF00069">
    <property type="entry name" value="Pkinase"/>
    <property type="match status" value="1"/>
</dbReference>
<sequence>MRGIAMKVADKVLPGTKIKGKWHQNEYTVIKSLGKGANGAVYLVQRSSGLAALKLSDNSMSITSEVNVLKHFSKVQGKSLGPHLFDTDDWDQGGGSPVPSFYVMEYIKGVPFLDFVKSRGSEWIPVLLLQLLGSLSNLHEAGWVFGDLKPENLLVTDSPVTVKIIDVGGTTAVGRSIKEYTEFFDRGYWGMGSRKADPGYDLFAAAMIAINAGCGGRFLKNSEGEKLLFEKIDSVPLLYQQRSVLRKALKGQYAKAEEMKNELLQCLAEPETRRTPAKAKRSRSGQKQTVATSSAQPKRHTAKKKPITKRKRNSGGSHSSSGWMDTFIVVSGVFILYALYIYHFLLP</sequence>
<feature type="compositionally biased region" description="Basic residues" evidence="2">
    <location>
        <begin position="275"/>
        <end position="284"/>
    </location>
</feature>
<feature type="transmembrane region" description="Helical" evidence="3">
    <location>
        <begin position="322"/>
        <end position="345"/>
    </location>
</feature>
<dbReference type="SMART" id="SM00220">
    <property type="entry name" value="S_TKc"/>
    <property type="match status" value="1"/>
</dbReference>
<keyword evidence="6" id="KW-1185">Reference proteome</keyword>
<keyword evidence="5" id="KW-0808">Transferase</keyword>
<keyword evidence="3" id="KW-0812">Transmembrane</keyword>
<dbReference type="PROSITE" id="PS00107">
    <property type="entry name" value="PROTEIN_KINASE_ATP"/>
    <property type="match status" value="1"/>
</dbReference>
<keyword evidence="5" id="KW-0418">Kinase</keyword>